<comment type="catalytic activity">
    <reaction evidence="5">
        <text>glycyl-tRNA(Gly) + acetyl-CoA = N-acetylglycyl-tRNA(Gly) + CoA + H(+)</text>
        <dbReference type="Rhea" id="RHEA:81867"/>
        <dbReference type="Rhea" id="RHEA-COMP:9683"/>
        <dbReference type="Rhea" id="RHEA-COMP:19766"/>
        <dbReference type="ChEBI" id="CHEBI:15378"/>
        <dbReference type="ChEBI" id="CHEBI:57287"/>
        <dbReference type="ChEBI" id="CHEBI:57288"/>
        <dbReference type="ChEBI" id="CHEBI:78522"/>
        <dbReference type="ChEBI" id="CHEBI:232036"/>
    </reaction>
</comment>
<gene>
    <name evidence="7" type="ORF">RM479_04325</name>
</gene>
<keyword evidence="3 7" id="KW-0808">Transferase</keyword>
<organism evidence="7 8">
    <name type="scientific">Nocardiopsis lambiniae</name>
    <dbReference type="NCBI Taxonomy" id="3075539"/>
    <lineage>
        <taxon>Bacteria</taxon>
        <taxon>Bacillati</taxon>
        <taxon>Actinomycetota</taxon>
        <taxon>Actinomycetes</taxon>
        <taxon>Streptosporangiales</taxon>
        <taxon>Nocardiopsidaceae</taxon>
        <taxon>Nocardiopsis</taxon>
    </lineage>
</organism>
<accession>A0ABU2M4R9</accession>
<dbReference type="Gene3D" id="3.40.630.30">
    <property type="match status" value="1"/>
</dbReference>
<dbReference type="InterPro" id="IPR000182">
    <property type="entry name" value="GNAT_dom"/>
</dbReference>
<evidence type="ECO:0000256" key="2">
    <source>
        <dbReference type="ARBA" id="ARBA00022649"/>
    </source>
</evidence>
<evidence type="ECO:0000256" key="4">
    <source>
        <dbReference type="ARBA" id="ARBA00023315"/>
    </source>
</evidence>
<keyword evidence="4 7" id="KW-0012">Acyltransferase</keyword>
<keyword evidence="8" id="KW-1185">Reference proteome</keyword>
<keyword evidence="1" id="KW-0678">Repressor</keyword>
<comment type="caution">
    <text evidence="7">The sequence shown here is derived from an EMBL/GenBank/DDBJ whole genome shotgun (WGS) entry which is preliminary data.</text>
</comment>
<name>A0ABU2M4R9_9ACTN</name>
<evidence type="ECO:0000313" key="7">
    <source>
        <dbReference type="EMBL" id="MDT0327632.1"/>
    </source>
</evidence>
<dbReference type="Proteomes" id="UP001183390">
    <property type="component" value="Unassembled WGS sequence"/>
</dbReference>
<keyword evidence="2" id="KW-1277">Toxin-antitoxin system</keyword>
<dbReference type="Pfam" id="PF13508">
    <property type="entry name" value="Acetyltransf_7"/>
    <property type="match status" value="1"/>
</dbReference>
<dbReference type="PANTHER" id="PTHR36449">
    <property type="entry name" value="ACETYLTRANSFERASE-RELATED"/>
    <property type="match status" value="1"/>
</dbReference>
<dbReference type="EC" id="2.3.1.-" evidence="7"/>
<evidence type="ECO:0000256" key="1">
    <source>
        <dbReference type="ARBA" id="ARBA00022491"/>
    </source>
</evidence>
<dbReference type="InterPro" id="IPR016181">
    <property type="entry name" value="Acyl_CoA_acyltransferase"/>
</dbReference>
<evidence type="ECO:0000313" key="8">
    <source>
        <dbReference type="Proteomes" id="UP001183390"/>
    </source>
</evidence>
<feature type="domain" description="N-acetyltransferase" evidence="6">
    <location>
        <begin position="74"/>
        <end position="143"/>
    </location>
</feature>
<dbReference type="EMBL" id="JAVREP010000001">
    <property type="protein sequence ID" value="MDT0327632.1"/>
    <property type="molecule type" value="Genomic_DNA"/>
</dbReference>
<dbReference type="RefSeq" id="WP_311510384.1">
    <property type="nucleotide sequence ID" value="NZ_JAVREP010000001.1"/>
</dbReference>
<proteinExistence type="predicted"/>
<evidence type="ECO:0000256" key="3">
    <source>
        <dbReference type="ARBA" id="ARBA00022679"/>
    </source>
</evidence>
<evidence type="ECO:0000256" key="5">
    <source>
        <dbReference type="ARBA" id="ARBA00049880"/>
    </source>
</evidence>
<reference evidence="8" key="1">
    <citation type="submission" date="2023-07" db="EMBL/GenBank/DDBJ databases">
        <title>30 novel species of actinomycetes from the DSMZ collection.</title>
        <authorList>
            <person name="Nouioui I."/>
        </authorList>
    </citation>
    <scope>NUCLEOTIDE SEQUENCE [LARGE SCALE GENOMIC DNA]</scope>
    <source>
        <strain evidence="8">DSM 44743</strain>
    </source>
</reference>
<protein>
    <submittedName>
        <fullName evidence="7">GNAT family N-acetyltransferase</fullName>
        <ecNumber evidence="7">2.3.1.-</ecNumber>
    </submittedName>
</protein>
<evidence type="ECO:0000259" key="6">
    <source>
        <dbReference type="Pfam" id="PF13508"/>
    </source>
</evidence>
<sequence length="163" mass="18523">MFVCQPLRREHRTDTFSCGKEELDAWLRRSALHARANNTAATFVWCEEGSTEVVAYYSFTSMTLEREELPRSLARGGMHKMPAVLLARLALDTRHQGRGLGPVLLVDAFERALTGNEVFAVRFFVVDALDEEAYTFYEKHGFRGIPGSMRLYRKMSDIAKTLA</sequence>
<dbReference type="SUPFAM" id="SSF55729">
    <property type="entry name" value="Acyl-CoA N-acyltransferases (Nat)"/>
    <property type="match status" value="1"/>
</dbReference>
<dbReference type="PANTHER" id="PTHR36449:SF1">
    <property type="entry name" value="ACETYLTRANSFERASE"/>
    <property type="match status" value="1"/>
</dbReference>
<dbReference type="GO" id="GO:0016746">
    <property type="term" value="F:acyltransferase activity"/>
    <property type="evidence" value="ECO:0007669"/>
    <property type="project" value="UniProtKB-KW"/>
</dbReference>